<organism evidence="2 3">
    <name type="scientific">Malus baccata</name>
    <name type="common">Siberian crab apple</name>
    <name type="synonym">Pyrus baccata</name>
    <dbReference type="NCBI Taxonomy" id="106549"/>
    <lineage>
        <taxon>Eukaryota</taxon>
        <taxon>Viridiplantae</taxon>
        <taxon>Streptophyta</taxon>
        <taxon>Embryophyta</taxon>
        <taxon>Tracheophyta</taxon>
        <taxon>Spermatophyta</taxon>
        <taxon>Magnoliopsida</taxon>
        <taxon>eudicotyledons</taxon>
        <taxon>Gunneridae</taxon>
        <taxon>Pentapetalae</taxon>
        <taxon>rosids</taxon>
        <taxon>fabids</taxon>
        <taxon>Rosales</taxon>
        <taxon>Rosaceae</taxon>
        <taxon>Amygdaloideae</taxon>
        <taxon>Maleae</taxon>
        <taxon>Malus</taxon>
    </lineage>
</organism>
<evidence type="ECO:0000313" key="3">
    <source>
        <dbReference type="Proteomes" id="UP000315295"/>
    </source>
</evidence>
<feature type="compositionally biased region" description="Polar residues" evidence="1">
    <location>
        <begin position="55"/>
        <end position="65"/>
    </location>
</feature>
<sequence>MQNCAKKNSCFGSAHSTFPFVVGSSSWEKSTGTHVQHPSTSTSLILKMGVPLHNYHNSKQSGINFQDQDSSSTQSTSQTLSGVDSMKEGNPCVQGIVSGHIPFHSEPYIGSLLATASGPQDACVGTFGYLST</sequence>
<feature type="compositionally biased region" description="Low complexity" evidence="1">
    <location>
        <begin position="66"/>
        <end position="79"/>
    </location>
</feature>
<name>A0A540KV79_MALBA</name>
<accession>A0A540KV79</accession>
<feature type="region of interest" description="Disordered" evidence="1">
    <location>
        <begin position="55"/>
        <end position="87"/>
    </location>
</feature>
<dbReference type="Proteomes" id="UP000315295">
    <property type="component" value="Unassembled WGS sequence"/>
</dbReference>
<evidence type="ECO:0000313" key="2">
    <source>
        <dbReference type="EMBL" id="TQD78128.1"/>
    </source>
</evidence>
<keyword evidence="3" id="KW-1185">Reference proteome</keyword>
<reference evidence="2 3" key="1">
    <citation type="journal article" date="2019" name="G3 (Bethesda)">
        <title>Sequencing of a Wild Apple (Malus baccata) Genome Unravels the Differences Between Cultivated and Wild Apple Species Regarding Disease Resistance and Cold Tolerance.</title>
        <authorList>
            <person name="Chen X."/>
        </authorList>
    </citation>
    <scope>NUCLEOTIDE SEQUENCE [LARGE SCALE GENOMIC DNA]</scope>
    <source>
        <strain evidence="3">cv. Shandingzi</strain>
        <tissue evidence="2">Leaves</tissue>
    </source>
</reference>
<proteinExistence type="predicted"/>
<dbReference type="EMBL" id="VIEB01000925">
    <property type="protein sequence ID" value="TQD78128.1"/>
    <property type="molecule type" value="Genomic_DNA"/>
</dbReference>
<gene>
    <name evidence="2" type="ORF">C1H46_036315</name>
</gene>
<dbReference type="AlphaFoldDB" id="A0A540KV79"/>
<protein>
    <submittedName>
        <fullName evidence="2">Uncharacterized protein</fullName>
    </submittedName>
</protein>
<evidence type="ECO:0000256" key="1">
    <source>
        <dbReference type="SAM" id="MobiDB-lite"/>
    </source>
</evidence>
<dbReference type="STRING" id="106549.A0A540KV79"/>
<comment type="caution">
    <text evidence="2">The sequence shown here is derived from an EMBL/GenBank/DDBJ whole genome shotgun (WGS) entry which is preliminary data.</text>
</comment>